<evidence type="ECO:0000313" key="5">
    <source>
        <dbReference type="Proteomes" id="UP000198598"/>
    </source>
</evidence>
<dbReference type="Gene3D" id="3.30.479.30">
    <property type="entry name" value="Band 7 domain"/>
    <property type="match status" value="1"/>
</dbReference>
<accession>A0A1I1L222</accession>
<keyword evidence="5" id="KW-1185">Reference proteome</keyword>
<dbReference type="InterPro" id="IPR043202">
    <property type="entry name" value="Band-7_stomatin-like"/>
</dbReference>
<dbReference type="GO" id="GO:0005886">
    <property type="term" value="C:plasma membrane"/>
    <property type="evidence" value="ECO:0007669"/>
    <property type="project" value="InterPro"/>
</dbReference>
<feature type="domain" description="Band 7" evidence="3">
    <location>
        <begin position="138"/>
        <end position="297"/>
    </location>
</feature>
<dbReference type="Pfam" id="PF01145">
    <property type="entry name" value="Band_7"/>
    <property type="match status" value="1"/>
</dbReference>
<dbReference type="STRING" id="662367.SAMN05216167_102111"/>
<evidence type="ECO:0000313" key="4">
    <source>
        <dbReference type="EMBL" id="SFC67079.1"/>
    </source>
</evidence>
<sequence length="376" mass="43218">MKTVRIQALQIGLVFKHGGYQKMLSTGNHWVWSSETVYVYNRGELLKNPPYDLAMLLEYPEVAAELDVVEVKDNEIALQYENGLFQTVLQKGRHAYWKSERRSGLKQYQYIKADLSQLEIPGTIDLISLMPQPLSAFVRTYTVEAHEQGVLFIDWKFDRLLSPGTYFWWKNNTPVHVLKVDTRQQQMEVSGQEILTKDKASLRLSFYIQYHVQDIIKALVDNKDYDKQLYVSIQLALREYVGSLTLDELLDKKGELAPFVVNATLAKAAELGVKLRNGGVRDIILPGDMRDIMNQVLMAEKKAQANIIMRREETASTRSLLNTAKLMEDNEMLWKLKEMEYVEKISDKISSISVSNDGSMVDQLKQLFVRGRGRNT</sequence>
<comment type="similarity">
    <text evidence="2">Belongs to the band 7/mec-2 family.</text>
</comment>
<dbReference type="Proteomes" id="UP000198598">
    <property type="component" value="Unassembled WGS sequence"/>
</dbReference>
<dbReference type="PANTHER" id="PTHR10264">
    <property type="entry name" value="BAND 7 PROTEIN-RELATED"/>
    <property type="match status" value="1"/>
</dbReference>
<dbReference type="InterPro" id="IPR001972">
    <property type="entry name" value="Stomatin_HflK_fam"/>
</dbReference>
<proteinExistence type="inferred from homology"/>
<dbReference type="AlphaFoldDB" id="A0A1I1L222"/>
<dbReference type="CDD" id="cd13438">
    <property type="entry name" value="SPFH_eoslipins_u2"/>
    <property type="match status" value="1"/>
</dbReference>
<dbReference type="InterPro" id="IPR001107">
    <property type="entry name" value="Band_7"/>
</dbReference>
<dbReference type="PANTHER" id="PTHR10264:SF83">
    <property type="entry name" value="BLL5629 PROTEIN"/>
    <property type="match status" value="1"/>
</dbReference>
<name>A0A1I1L222_9BACT</name>
<dbReference type="EMBL" id="FOLQ01000002">
    <property type="protein sequence ID" value="SFC67079.1"/>
    <property type="molecule type" value="Genomic_DNA"/>
</dbReference>
<dbReference type="InterPro" id="IPR036013">
    <property type="entry name" value="Band_7/SPFH_dom_sf"/>
</dbReference>
<protein>
    <submittedName>
        <fullName evidence="4">SPFH domain / Band 7 family protein</fullName>
    </submittedName>
</protein>
<comment type="subcellular location">
    <subcellularLocation>
        <location evidence="1">Membrane</location>
        <topology evidence="1">Single-pass membrane protein</topology>
    </subcellularLocation>
</comment>
<dbReference type="OrthoDB" id="5501731at2"/>
<organism evidence="4 5">
    <name type="scientific">Spirosoma endophyticum</name>
    <dbReference type="NCBI Taxonomy" id="662367"/>
    <lineage>
        <taxon>Bacteria</taxon>
        <taxon>Pseudomonadati</taxon>
        <taxon>Bacteroidota</taxon>
        <taxon>Cytophagia</taxon>
        <taxon>Cytophagales</taxon>
        <taxon>Cytophagaceae</taxon>
        <taxon>Spirosoma</taxon>
    </lineage>
</organism>
<reference evidence="4 5" key="1">
    <citation type="submission" date="2016-10" db="EMBL/GenBank/DDBJ databases">
        <authorList>
            <person name="de Groot N.N."/>
        </authorList>
    </citation>
    <scope>NUCLEOTIDE SEQUENCE [LARGE SCALE GENOMIC DNA]</scope>
    <source>
        <strain evidence="4 5">DSM 26130</strain>
    </source>
</reference>
<gene>
    <name evidence="4" type="ORF">SAMN05216167_102111</name>
</gene>
<dbReference type="PRINTS" id="PR00721">
    <property type="entry name" value="STOMATIN"/>
</dbReference>
<evidence type="ECO:0000256" key="2">
    <source>
        <dbReference type="ARBA" id="ARBA00008164"/>
    </source>
</evidence>
<evidence type="ECO:0000256" key="1">
    <source>
        <dbReference type="ARBA" id="ARBA00004167"/>
    </source>
</evidence>
<dbReference type="SUPFAM" id="SSF117892">
    <property type="entry name" value="Band 7/SPFH domain"/>
    <property type="match status" value="1"/>
</dbReference>
<evidence type="ECO:0000259" key="3">
    <source>
        <dbReference type="SMART" id="SM00244"/>
    </source>
</evidence>
<dbReference type="SMART" id="SM00244">
    <property type="entry name" value="PHB"/>
    <property type="match status" value="1"/>
</dbReference>